<evidence type="ECO:0000313" key="2">
    <source>
        <dbReference type="Ensembl" id="ENSANAP00000036470.1"/>
    </source>
</evidence>
<dbReference type="PANTHER" id="PTHR22878">
    <property type="entry name" value="DYNEIN HEAVY CHAIN 6, AXONEMAL-LIKE-RELATED"/>
    <property type="match status" value="1"/>
</dbReference>
<keyword evidence="3" id="KW-1185">Reference proteome</keyword>
<reference evidence="2" key="1">
    <citation type="submission" date="2025-08" db="UniProtKB">
        <authorList>
            <consortium name="Ensembl"/>
        </authorList>
    </citation>
    <scope>IDENTIFICATION</scope>
</reference>
<dbReference type="GO" id="GO:0005524">
    <property type="term" value="F:ATP binding"/>
    <property type="evidence" value="ECO:0007669"/>
    <property type="project" value="InterPro"/>
</dbReference>
<dbReference type="GO" id="GO:0030286">
    <property type="term" value="C:dynein complex"/>
    <property type="evidence" value="ECO:0007669"/>
    <property type="project" value="InterPro"/>
</dbReference>
<organism evidence="2 3">
    <name type="scientific">Aotus nancymaae</name>
    <name type="common">Ma's night monkey</name>
    <dbReference type="NCBI Taxonomy" id="37293"/>
    <lineage>
        <taxon>Eukaryota</taxon>
        <taxon>Metazoa</taxon>
        <taxon>Chordata</taxon>
        <taxon>Craniata</taxon>
        <taxon>Vertebrata</taxon>
        <taxon>Euteleostomi</taxon>
        <taxon>Mammalia</taxon>
        <taxon>Eutheria</taxon>
        <taxon>Euarchontoglires</taxon>
        <taxon>Primates</taxon>
        <taxon>Haplorrhini</taxon>
        <taxon>Platyrrhini</taxon>
        <taxon>Aotidae</taxon>
        <taxon>Aotus</taxon>
    </lineage>
</organism>
<evidence type="ECO:0000259" key="1">
    <source>
        <dbReference type="Pfam" id="PF12774"/>
    </source>
</evidence>
<proteinExistence type="predicted"/>
<reference evidence="2" key="2">
    <citation type="submission" date="2025-09" db="UniProtKB">
        <authorList>
            <consortium name="Ensembl"/>
        </authorList>
    </citation>
    <scope>IDENTIFICATION</scope>
</reference>
<dbReference type="Proteomes" id="UP000233020">
    <property type="component" value="Unplaced"/>
</dbReference>
<protein>
    <submittedName>
        <fullName evidence="2">Dynein axonemal heavy chain 3</fullName>
    </submittedName>
</protein>
<dbReference type="Pfam" id="PF12774">
    <property type="entry name" value="AAA_6"/>
    <property type="match status" value="1"/>
</dbReference>
<dbReference type="InterPro" id="IPR035699">
    <property type="entry name" value="AAA_6"/>
</dbReference>
<evidence type="ECO:0000313" key="3">
    <source>
        <dbReference type="Proteomes" id="UP000233020"/>
    </source>
</evidence>
<dbReference type="GeneTree" id="ENSGT00940000154959"/>
<dbReference type="InterPro" id="IPR026983">
    <property type="entry name" value="DHC"/>
</dbReference>
<dbReference type="InterPro" id="IPR043157">
    <property type="entry name" value="Dynein_AAA1S"/>
</dbReference>
<dbReference type="GO" id="GO:0051959">
    <property type="term" value="F:dynein light intermediate chain binding"/>
    <property type="evidence" value="ECO:0007669"/>
    <property type="project" value="InterPro"/>
</dbReference>
<dbReference type="InterPro" id="IPR027417">
    <property type="entry name" value="P-loop_NTPase"/>
</dbReference>
<dbReference type="SUPFAM" id="SSF52540">
    <property type="entry name" value="P-loop containing nucleoside triphosphate hydrolases"/>
    <property type="match status" value="1"/>
</dbReference>
<accession>A0A2K5ETE9</accession>
<feature type="domain" description="Dynein heavy chain hydrolytic ATP-binding dynein motor region" evidence="1">
    <location>
        <begin position="1"/>
        <end position="106"/>
    </location>
</feature>
<dbReference type="GO" id="GO:0007018">
    <property type="term" value="P:microtubule-based movement"/>
    <property type="evidence" value="ECO:0007669"/>
    <property type="project" value="InterPro"/>
</dbReference>
<dbReference type="Ensembl" id="ENSANAT00000054541.1">
    <property type="protein sequence ID" value="ENSANAP00000036470.1"/>
    <property type="gene ID" value="ENSANAG00000035723.1"/>
</dbReference>
<gene>
    <name evidence="2" type="primary">DNAH3</name>
</gene>
<name>A0A2K5ETE9_AOTNA</name>
<dbReference type="GO" id="GO:0045505">
    <property type="term" value="F:dynein intermediate chain binding"/>
    <property type="evidence" value="ECO:0007669"/>
    <property type="project" value="InterPro"/>
</dbReference>
<dbReference type="FunFam" id="1.10.8.710:FF:000008">
    <property type="entry name" value="Dynein axonemal heavy chain 3"/>
    <property type="match status" value="1"/>
</dbReference>
<dbReference type="Gene3D" id="1.10.8.710">
    <property type="match status" value="1"/>
</dbReference>
<dbReference type="AlphaFoldDB" id="A0A2K5ETE9"/>
<sequence>MRAVKSVLTAAGNLKLKYPEENESVLLLRALLDVNLAKFLAQDVPLFQVVLPKPDYEVFLKVLNDNIKKMKLQPVPWFIGKIIQIYEMMLVRHGFMIVGDPMGGKTSAYKVLAAALGDLYGCQGGQNSPLNSVLANAFREQASSPSDERKWIIFDGPVDAVWIENMNTVLNDNKKLCLMSGEIIQMNSKMSLIFEPADLEQASPATVSRCVMIYMEPHQLGWKPLKDSYMDTLPSSLTDRRTQVGKSG</sequence>
<dbReference type="PANTHER" id="PTHR22878:SF71">
    <property type="entry name" value="DYNEIN, AXONEMAL, HEAVY CHAIN 3"/>
    <property type="match status" value="1"/>
</dbReference>
<dbReference type="Gene3D" id="3.40.50.300">
    <property type="entry name" value="P-loop containing nucleotide triphosphate hydrolases"/>
    <property type="match status" value="1"/>
</dbReference>